<keyword evidence="12" id="KW-1185">Reference proteome</keyword>
<dbReference type="OrthoDB" id="4951375at2759"/>
<keyword evidence="6 9" id="KW-0067">ATP-binding</keyword>
<evidence type="ECO:0000256" key="6">
    <source>
        <dbReference type="ARBA" id="ARBA00022840"/>
    </source>
</evidence>
<dbReference type="AlphaFoldDB" id="A0A166VEY3"/>
<sequence>MARHNTCVTRHGHLSTSCGIHDLTHTGTRHPQMMTQFRYACDVDAEPLHRYKKGGYHPTHLGDELKRGRYRVLHKLGWGGYSTVWLARDKTLGRYVAVKISVSDRPSEQVERQLHVMHTISTSSLRHPGAPSMSKMLDRFELDGPNGTHECLVLELLGPSVSDVVDDRFVDNRLPGELAKKVARQALLGLDYLHQNGIGHGDLHTRNIAFTLPFLDSTREDELPTLFGKPGLGQVRRVNGGPLESGIPAYLVRPSTYPLSRSSLAETVKIVDYGESFFDTGPPATLRTPLAVRAPEVLLEQDFDHRVDLWSMGCLLFELFTGQPPFDVLMLTPGELIGQMEEFATDPLPKGWIGPANLLRKVPEGSDHMRGEHEQAVGTHTLQQWLEEIYFEEGKKEKLGLEDIRKVGELVRRVLWFEPPSRATASTLLEDNWLGQDNQLKAT</sequence>
<dbReference type="Pfam" id="PF00069">
    <property type="entry name" value="Pkinase"/>
    <property type="match status" value="2"/>
</dbReference>
<name>A0A166VEY3_9HYPO</name>
<organism evidence="11 12">
    <name type="scientific">Moelleriella libera RCEF 2490</name>
    <dbReference type="NCBI Taxonomy" id="1081109"/>
    <lineage>
        <taxon>Eukaryota</taxon>
        <taxon>Fungi</taxon>
        <taxon>Dikarya</taxon>
        <taxon>Ascomycota</taxon>
        <taxon>Pezizomycotina</taxon>
        <taxon>Sordariomycetes</taxon>
        <taxon>Hypocreomycetidae</taxon>
        <taxon>Hypocreales</taxon>
        <taxon>Clavicipitaceae</taxon>
        <taxon>Moelleriella</taxon>
    </lineage>
</organism>
<dbReference type="PROSITE" id="PS00107">
    <property type="entry name" value="PROTEIN_KINASE_ATP"/>
    <property type="match status" value="1"/>
</dbReference>
<evidence type="ECO:0000256" key="3">
    <source>
        <dbReference type="ARBA" id="ARBA00022679"/>
    </source>
</evidence>
<keyword evidence="4 9" id="KW-0547">Nucleotide-binding</keyword>
<evidence type="ECO:0000256" key="4">
    <source>
        <dbReference type="ARBA" id="ARBA00022741"/>
    </source>
</evidence>
<evidence type="ECO:0000256" key="1">
    <source>
        <dbReference type="ARBA" id="ARBA00012513"/>
    </source>
</evidence>
<dbReference type="InterPro" id="IPR000719">
    <property type="entry name" value="Prot_kinase_dom"/>
</dbReference>
<accession>A0A166VEY3</accession>
<evidence type="ECO:0000256" key="7">
    <source>
        <dbReference type="ARBA" id="ARBA00047899"/>
    </source>
</evidence>
<dbReference type="GO" id="GO:0000245">
    <property type="term" value="P:spliceosomal complex assembly"/>
    <property type="evidence" value="ECO:0007669"/>
    <property type="project" value="TreeGrafter"/>
</dbReference>
<dbReference type="InterPro" id="IPR017441">
    <property type="entry name" value="Protein_kinase_ATP_BS"/>
</dbReference>
<dbReference type="Gene3D" id="3.30.200.20">
    <property type="entry name" value="Phosphorylase Kinase, domain 1"/>
    <property type="match status" value="1"/>
</dbReference>
<evidence type="ECO:0000259" key="10">
    <source>
        <dbReference type="PROSITE" id="PS50011"/>
    </source>
</evidence>
<dbReference type="EMBL" id="AZGY01000001">
    <property type="protein sequence ID" value="OAA33587.1"/>
    <property type="molecule type" value="Genomic_DNA"/>
</dbReference>
<keyword evidence="3" id="KW-0808">Transferase</keyword>
<dbReference type="PANTHER" id="PTHR47634">
    <property type="entry name" value="PROTEIN KINASE DOMAIN-CONTAINING PROTEIN-RELATED"/>
    <property type="match status" value="1"/>
</dbReference>
<dbReference type="GO" id="GO:0005524">
    <property type="term" value="F:ATP binding"/>
    <property type="evidence" value="ECO:0007669"/>
    <property type="project" value="UniProtKB-UniRule"/>
</dbReference>
<dbReference type="EC" id="2.7.11.1" evidence="1"/>
<dbReference type="PROSITE" id="PS50011">
    <property type="entry name" value="PROTEIN_KINASE_DOM"/>
    <property type="match status" value="1"/>
</dbReference>
<evidence type="ECO:0000256" key="2">
    <source>
        <dbReference type="ARBA" id="ARBA00022527"/>
    </source>
</evidence>
<dbReference type="GO" id="GO:0050684">
    <property type="term" value="P:regulation of mRNA processing"/>
    <property type="evidence" value="ECO:0007669"/>
    <property type="project" value="TreeGrafter"/>
</dbReference>
<evidence type="ECO:0000256" key="8">
    <source>
        <dbReference type="ARBA" id="ARBA00048679"/>
    </source>
</evidence>
<dbReference type="STRING" id="1081109.A0A166VEY3"/>
<proteinExistence type="predicted"/>
<dbReference type="SUPFAM" id="SSF56112">
    <property type="entry name" value="Protein kinase-like (PK-like)"/>
    <property type="match status" value="1"/>
</dbReference>
<dbReference type="GO" id="GO:0004674">
    <property type="term" value="F:protein serine/threonine kinase activity"/>
    <property type="evidence" value="ECO:0007669"/>
    <property type="project" value="UniProtKB-KW"/>
</dbReference>
<dbReference type="Gene3D" id="1.10.510.10">
    <property type="entry name" value="Transferase(Phosphotransferase) domain 1"/>
    <property type="match status" value="1"/>
</dbReference>
<evidence type="ECO:0000256" key="9">
    <source>
        <dbReference type="PROSITE-ProRule" id="PRU10141"/>
    </source>
</evidence>
<dbReference type="InterPro" id="IPR051334">
    <property type="entry name" value="SRPK"/>
</dbReference>
<comment type="catalytic activity">
    <reaction evidence="7">
        <text>L-threonyl-[protein] + ATP = O-phospho-L-threonyl-[protein] + ADP + H(+)</text>
        <dbReference type="Rhea" id="RHEA:46608"/>
        <dbReference type="Rhea" id="RHEA-COMP:11060"/>
        <dbReference type="Rhea" id="RHEA-COMP:11605"/>
        <dbReference type="ChEBI" id="CHEBI:15378"/>
        <dbReference type="ChEBI" id="CHEBI:30013"/>
        <dbReference type="ChEBI" id="CHEBI:30616"/>
        <dbReference type="ChEBI" id="CHEBI:61977"/>
        <dbReference type="ChEBI" id="CHEBI:456216"/>
        <dbReference type="EC" id="2.7.11.1"/>
    </reaction>
</comment>
<dbReference type="InterPro" id="IPR011009">
    <property type="entry name" value="Kinase-like_dom_sf"/>
</dbReference>
<gene>
    <name evidence="11" type="ORF">AAL_01052</name>
</gene>
<keyword evidence="2" id="KW-0723">Serine/threonine-protein kinase</keyword>
<keyword evidence="5 11" id="KW-0418">Kinase</keyword>
<evidence type="ECO:0000313" key="11">
    <source>
        <dbReference type="EMBL" id="OAA33587.1"/>
    </source>
</evidence>
<comment type="catalytic activity">
    <reaction evidence="8">
        <text>L-seryl-[protein] + ATP = O-phospho-L-seryl-[protein] + ADP + H(+)</text>
        <dbReference type="Rhea" id="RHEA:17989"/>
        <dbReference type="Rhea" id="RHEA-COMP:9863"/>
        <dbReference type="Rhea" id="RHEA-COMP:11604"/>
        <dbReference type="ChEBI" id="CHEBI:15378"/>
        <dbReference type="ChEBI" id="CHEBI:29999"/>
        <dbReference type="ChEBI" id="CHEBI:30616"/>
        <dbReference type="ChEBI" id="CHEBI:83421"/>
        <dbReference type="ChEBI" id="CHEBI:456216"/>
        <dbReference type="EC" id="2.7.11.1"/>
    </reaction>
</comment>
<comment type="caution">
    <text evidence="11">The sequence shown here is derived from an EMBL/GenBank/DDBJ whole genome shotgun (WGS) entry which is preliminary data.</text>
</comment>
<feature type="domain" description="Protein kinase" evidence="10">
    <location>
        <begin position="70"/>
        <end position="434"/>
    </location>
</feature>
<reference evidence="11 12" key="1">
    <citation type="journal article" date="2016" name="Genome Biol. Evol.">
        <title>Divergent and convergent evolution of fungal pathogenicity.</title>
        <authorList>
            <person name="Shang Y."/>
            <person name="Xiao G."/>
            <person name="Zheng P."/>
            <person name="Cen K."/>
            <person name="Zhan S."/>
            <person name="Wang C."/>
        </authorList>
    </citation>
    <scope>NUCLEOTIDE SEQUENCE [LARGE SCALE GENOMIC DNA]</scope>
    <source>
        <strain evidence="11 12">RCEF 2490</strain>
    </source>
</reference>
<dbReference type="PANTHER" id="PTHR47634:SF9">
    <property type="entry name" value="PROTEIN KINASE DOMAIN-CONTAINING PROTEIN-RELATED"/>
    <property type="match status" value="1"/>
</dbReference>
<dbReference type="Proteomes" id="UP000078544">
    <property type="component" value="Unassembled WGS sequence"/>
</dbReference>
<evidence type="ECO:0000313" key="12">
    <source>
        <dbReference type="Proteomes" id="UP000078544"/>
    </source>
</evidence>
<evidence type="ECO:0000256" key="5">
    <source>
        <dbReference type="ARBA" id="ARBA00022777"/>
    </source>
</evidence>
<feature type="binding site" evidence="9">
    <location>
        <position position="99"/>
    </location>
    <ligand>
        <name>ATP</name>
        <dbReference type="ChEBI" id="CHEBI:30616"/>
    </ligand>
</feature>
<protein>
    <recommendedName>
        <fullName evidence="1">non-specific serine/threonine protein kinase</fullName>
        <ecNumber evidence="1">2.7.11.1</ecNumber>
    </recommendedName>
</protein>